<dbReference type="FunFam" id="3.40.50.150:FF:000027">
    <property type="entry name" value="Protein-L-isoaspartate O-methyltransferase"/>
    <property type="match status" value="1"/>
</dbReference>
<feature type="non-terminal residue" evidence="8">
    <location>
        <position position="1"/>
    </location>
</feature>
<dbReference type="GO" id="GO:0030091">
    <property type="term" value="P:protein repair"/>
    <property type="evidence" value="ECO:0007669"/>
    <property type="project" value="UniProtKB-ARBA"/>
</dbReference>
<dbReference type="Pfam" id="PF01135">
    <property type="entry name" value="PCMT"/>
    <property type="match status" value="1"/>
</dbReference>
<dbReference type="SUPFAM" id="SSF53335">
    <property type="entry name" value="S-adenosyl-L-methionine-dependent methyltransferases"/>
    <property type="match status" value="1"/>
</dbReference>
<dbReference type="InterPro" id="IPR029063">
    <property type="entry name" value="SAM-dependent_MTases_sf"/>
</dbReference>
<dbReference type="PANTHER" id="PTHR11579:SF28">
    <property type="entry name" value="PROTEIN-L-ISOASPARTATE O-METHYLTRANSFERASE 1"/>
    <property type="match status" value="1"/>
</dbReference>
<dbReference type="NCBIfam" id="TIGR00080">
    <property type="entry name" value="pimt"/>
    <property type="match status" value="1"/>
</dbReference>
<evidence type="ECO:0000256" key="2">
    <source>
        <dbReference type="ARBA" id="ARBA00022603"/>
    </source>
</evidence>
<dbReference type="Proteomes" id="UP000694005">
    <property type="component" value="Chromosome A06"/>
</dbReference>
<accession>A0A3P5YHI7</accession>
<dbReference type="EMBL" id="LR031569">
    <property type="protein sequence ID" value="VDC67157.1"/>
    <property type="molecule type" value="Genomic_DNA"/>
</dbReference>
<evidence type="ECO:0000256" key="3">
    <source>
        <dbReference type="ARBA" id="ARBA00022679"/>
    </source>
</evidence>
<dbReference type="AlphaFoldDB" id="A0A3P5YHI7"/>
<dbReference type="Gene3D" id="3.40.50.150">
    <property type="entry name" value="Vaccinia Virus protein VP39"/>
    <property type="match status" value="1"/>
</dbReference>
<dbReference type="PANTHER" id="PTHR11579">
    <property type="entry name" value="PROTEIN-L-ISOASPARTATE O-METHYLTRANSFERASE"/>
    <property type="match status" value="1"/>
</dbReference>
<keyword evidence="4 6" id="KW-0949">S-adenosyl-L-methionine</keyword>
<dbReference type="InterPro" id="IPR000682">
    <property type="entry name" value="PCMT"/>
</dbReference>
<protein>
    <recommendedName>
        <fullName evidence="6">Protein-L-isoaspartate O-methyltransferase</fullName>
        <ecNumber evidence="6">2.1.1.77</ecNumber>
    </recommendedName>
</protein>
<comment type="similarity">
    <text evidence="1 6">Belongs to the methyltransferase superfamily. L-isoaspartyl/D-aspartyl protein methyltransferase family.</text>
</comment>
<proteinExistence type="inferred from homology"/>
<evidence type="ECO:0000256" key="5">
    <source>
        <dbReference type="ARBA" id="ARBA00029295"/>
    </source>
</evidence>
<evidence type="ECO:0000313" key="8">
    <source>
        <dbReference type="EMBL" id="VDC67157.1"/>
    </source>
</evidence>
<comment type="catalytic activity">
    <reaction evidence="5 6">
        <text>[protein]-L-isoaspartate + S-adenosyl-L-methionine = [protein]-L-isoaspartate alpha-methyl ester + S-adenosyl-L-homocysteine</text>
        <dbReference type="Rhea" id="RHEA:12705"/>
        <dbReference type="Rhea" id="RHEA-COMP:12143"/>
        <dbReference type="Rhea" id="RHEA-COMP:12144"/>
        <dbReference type="ChEBI" id="CHEBI:57856"/>
        <dbReference type="ChEBI" id="CHEBI:59789"/>
        <dbReference type="ChEBI" id="CHEBI:90596"/>
        <dbReference type="ChEBI" id="CHEBI:90598"/>
        <dbReference type="EC" id="2.1.1.77"/>
    </reaction>
</comment>
<organism evidence="8">
    <name type="scientific">Brassica campestris</name>
    <name type="common">Field mustard</name>
    <dbReference type="NCBI Taxonomy" id="3711"/>
    <lineage>
        <taxon>Eukaryota</taxon>
        <taxon>Viridiplantae</taxon>
        <taxon>Streptophyta</taxon>
        <taxon>Embryophyta</taxon>
        <taxon>Tracheophyta</taxon>
        <taxon>Spermatophyta</taxon>
        <taxon>Magnoliopsida</taxon>
        <taxon>eudicotyledons</taxon>
        <taxon>Gunneridae</taxon>
        <taxon>Pentapetalae</taxon>
        <taxon>rosids</taxon>
        <taxon>malvids</taxon>
        <taxon>Brassicales</taxon>
        <taxon>Brassicaceae</taxon>
        <taxon>Brassiceae</taxon>
        <taxon>Brassica</taxon>
    </lineage>
</organism>
<dbReference type="GO" id="GO:0004719">
    <property type="term" value="F:protein-L-isoaspartate (D-aspartate) O-methyltransferase activity"/>
    <property type="evidence" value="ECO:0007669"/>
    <property type="project" value="UniProtKB-UniRule"/>
</dbReference>
<evidence type="ECO:0000256" key="1">
    <source>
        <dbReference type="ARBA" id="ARBA00005369"/>
    </source>
</evidence>
<reference evidence="8" key="1">
    <citation type="submission" date="2018-11" db="EMBL/GenBank/DDBJ databases">
        <authorList>
            <consortium name="Genoscope - CEA"/>
            <person name="William W."/>
        </authorList>
    </citation>
    <scope>NUCLEOTIDE SEQUENCE</scope>
</reference>
<dbReference type="Gramene" id="A06p34290.2_BraZ1">
    <property type="protein sequence ID" value="A06p34290.2_BraZ1.CDS"/>
    <property type="gene ID" value="A06g34290.2_BraZ1"/>
</dbReference>
<name>A0A3P5YHI7_BRACM</name>
<dbReference type="EC" id="2.1.1.77" evidence="6"/>
<dbReference type="EMBL" id="LS974622">
    <property type="protein sequence ID" value="CAG7871189.1"/>
    <property type="molecule type" value="Genomic_DNA"/>
</dbReference>
<evidence type="ECO:0000256" key="6">
    <source>
        <dbReference type="RuleBase" id="RU003802"/>
    </source>
</evidence>
<gene>
    <name evidence="8" type="ORF">BRAA06T25697Z</name>
    <name evidence="7" type="ORF">BRAPAZ1V2_A06P34290.2</name>
</gene>
<keyword evidence="2 6" id="KW-0489">Methyltransferase</keyword>
<dbReference type="PROSITE" id="PS01279">
    <property type="entry name" value="PCMT"/>
    <property type="match status" value="1"/>
</dbReference>
<dbReference type="CDD" id="cd02440">
    <property type="entry name" value="AdoMet_MTases"/>
    <property type="match status" value="1"/>
</dbReference>
<evidence type="ECO:0000313" key="7">
    <source>
        <dbReference type="EMBL" id="CAG7871189.1"/>
    </source>
</evidence>
<sequence>IACSFRYYALSAKRLKSLSLSLSLTQHEGTFSLFVVRISRDVIQFWSPNSINKNKAMVENLQSHGVITSDEVAKAMEAVDRGLFVPDPSYAYVDSPLSIGYNVTISAPHMHAMCLQLLDKNLKPGMRVLDVGSGTGYLTACFAVMVGSEGRAIGVEHIPELVASSVKNIEASAAASPLLKQGSLAIHVGDGRQGWGEFAPYDAIHVGAAAPEIPEALIDQLKPGGRLVIPVGNLFQDLQVVDKNSDGSVSIRSETSVRYVPLTSREAQLRGE</sequence>
<dbReference type="GO" id="GO:0032259">
    <property type="term" value="P:methylation"/>
    <property type="evidence" value="ECO:0007669"/>
    <property type="project" value="UniProtKB-KW"/>
</dbReference>
<keyword evidence="3 6" id="KW-0808">Transferase</keyword>
<evidence type="ECO:0000256" key="4">
    <source>
        <dbReference type="ARBA" id="ARBA00022691"/>
    </source>
</evidence>